<dbReference type="Proteomes" id="UP000324324">
    <property type="component" value="Unassembled WGS sequence"/>
</dbReference>
<dbReference type="AlphaFoldDB" id="A0A5M8ALA0"/>
<evidence type="ECO:0000313" key="1">
    <source>
        <dbReference type="EMBL" id="KAA6122951.1"/>
    </source>
</evidence>
<dbReference type="EMBL" id="VWRN01000035">
    <property type="protein sequence ID" value="KAA6122951.1"/>
    <property type="molecule type" value="Genomic_DNA"/>
</dbReference>
<organism evidence="1 2">
    <name type="scientific">Cupriavidus cauae</name>
    <dbReference type="NCBI Taxonomy" id="2608999"/>
    <lineage>
        <taxon>Bacteria</taxon>
        <taxon>Pseudomonadati</taxon>
        <taxon>Pseudomonadota</taxon>
        <taxon>Betaproteobacteria</taxon>
        <taxon>Burkholderiales</taxon>
        <taxon>Burkholderiaceae</taxon>
        <taxon>Cupriavidus</taxon>
    </lineage>
</organism>
<evidence type="ECO:0000313" key="2">
    <source>
        <dbReference type="Proteomes" id="UP000324324"/>
    </source>
</evidence>
<reference evidence="1 2" key="1">
    <citation type="submission" date="2019-09" db="EMBL/GenBank/DDBJ databases">
        <title>Isolation of a novel species in the genus Cupriavidus from patients with sepsis using whole genome sequencing.</title>
        <authorList>
            <person name="Kweon O.J."/>
            <person name="Lee M.-K."/>
        </authorList>
    </citation>
    <scope>NUCLEOTIDE SEQUENCE [LARGE SCALE GENOMIC DNA]</scope>
    <source>
        <strain evidence="1 2">MKL-01</strain>
    </source>
</reference>
<sequence>MEKPVISPRRFVEMVNARLPSHPLYREGMHVYAVPRDAERPRSLVCVGPKGTVGVCTAIETIVRNEFDVEPDIPREWHHDIPPCAPNIRRAHLPAQARQS</sequence>
<name>A0A5M8ALA0_9BURK</name>
<accession>A0A5M8ALA0</accession>
<protein>
    <submittedName>
        <fullName evidence="1">Uncharacterized protein</fullName>
    </submittedName>
</protein>
<dbReference type="RefSeq" id="WP_149318101.1">
    <property type="nucleotide sequence ID" value="NZ_VWRN01000035.1"/>
</dbReference>
<gene>
    <name evidence="1" type="ORF">F1599_13600</name>
</gene>
<comment type="caution">
    <text evidence="1">The sequence shown here is derived from an EMBL/GenBank/DDBJ whole genome shotgun (WGS) entry which is preliminary data.</text>
</comment>
<keyword evidence="2" id="KW-1185">Reference proteome</keyword>
<proteinExistence type="predicted"/>